<dbReference type="PANTHER" id="PTHR31157:SF1">
    <property type="entry name" value="SCP DOMAIN-CONTAINING PROTEIN"/>
    <property type="match status" value="1"/>
</dbReference>
<dbReference type="Proteomes" id="UP001165641">
    <property type="component" value="Unassembled WGS sequence"/>
</dbReference>
<comment type="caution">
    <text evidence="2">The sequence shown here is derived from an EMBL/GenBank/DDBJ whole genome shotgun (WGS) entry which is preliminary data.</text>
</comment>
<evidence type="ECO:0000313" key="3">
    <source>
        <dbReference type="Proteomes" id="UP001165641"/>
    </source>
</evidence>
<sequence length="181" mass="18330">MIYKTLVTSILGVAMLGACETGQGLDAQTDMLLGEASPVAPASQSLAASCAGNDLLQQQMMDAVNAARATQGKTILEIDPLLVEIAQSHACDIAAMGQASVAGSNGSSVVDRARAVGYPTCGVTQLVAIGGSADGVVAGWGRSKPHSVELLSQMSEQVGAGVVQGADGRLWWSVVLGENCT</sequence>
<dbReference type="SUPFAM" id="SSF55797">
    <property type="entry name" value="PR-1-like"/>
    <property type="match status" value="1"/>
</dbReference>
<evidence type="ECO:0000259" key="1">
    <source>
        <dbReference type="Pfam" id="PF00188"/>
    </source>
</evidence>
<dbReference type="Pfam" id="PF00188">
    <property type="entry name" value="CAP"/>
    <property type="match status" value="1"/>
</dbReference>
<dbReference type="CDD" id="cd05379">
    <property type="entry name" value="CAP_bacterial"/>
    <property type="match status" value="1"/>
</dbReference>
<proteinExistence type="predicted"/>
<dbReference type="EMBL" id="JAQBIE010000005">
    <property type="protein sequence ID" value="MDB6177015.1"/>
    <property type="molecule type" value="Genomic_DNA"/>
</dbReference>
<dbReference type="PROSITE" id="PS51257">
    <property type="entry name" value="PROKAR_LIPOPROTEIN"/>
    <property type="match status" value="1"/>
</dbReference>
<organism evidence="2 3">
    <name type="scientific">Paracoccus onchidii</name>
    <dbReference type="NCBI Taxonomy" id="3017813"/>
    <lineage>
        <taxon>Bacteria</taxon>
        <taxon>Pseudomonadati</taxon>
        <taxon>Pseudomonadota</taxon>
        <taxon>Alphaproteobacteria</taxon>
        <taxon>Rhodobacterales</taxon>
        <taxon>Paracoccaceae</taxon>
        <taxon>Paracoccus</taxon>
    </lineage>
</organism>
<accession>A0ABT4ZE92</accession>
<keyword evidence="3" id="KW-1185">Reference proteome</keyword>
<feature type="domain" description="SCP" evidence="1">
    <location>
        <begin position="62"/>
        <end position="174"/>
    </location>
</feature>
<reference evidence="2" key="1">
    <citation type="submission" date="2022-12" db="EMBL/GenBank/DDBJ databases">
        <title>Paracoccus onchidii sp. nov., isolated from a marine invertebrate from the South China Sea.</title>
        <authorList>
            <person name="Xu S."/>
            <person name="Liu Z."/>
            <person name="Xu Y."/>
        </authorList>
    </citation>
    <scope>NUCLEOTIDE SEQUENCE</scope>
    <source>
        <strain evidence="2">Z330</strain>
    </source>
</reference>
<dbReference type="PANTHER" id="PTHR31157">
    <property type="entry name" value="SCP DOMAIN-CONTAINING PROTEIN"/>
    <property type="match status" value="1"/>
</dbReference>
<dbReference type="InterPro" id="IPR014044">
    <property type="entry name" value="CAP_dom"/>
</dbReference>
<dbReference type="InterPro" id="IPR035940">
    <property type="entry name" value="CAP_sf"/>
</dbReference>
<protein>
    <submittedName>
        <fullName evidence="2">CAP domain-containing protein</fullName>
    </submittedName>
</protein>
<gene>
    <name evidence="2" type="ORF">PAF17_05780</name>
</gene>
<dbReference type="RefSeq" id="WP_271888140.1">
    <property type="nucleotide sequence ID" value="NZ_JAQBIE010000005.1"/>
</dbReference>
<dbReference type="Gene3D" id="3.40.33.10">
    <property type="entry name" value="CAP"/>
    <property type="match status" value="1"/>
</dbReference>
<evidence type="ECO:0000313" key="2">
    <source>
        <dbReference type="EMBL" id="MDB6177015.1"/>
    </source>
</evidence>
<name>A0ABT4ZE92_9RHOB</name>